<feature type="transmembrane region" description="Helical" evidence="8">
    <location>
        <begin position="366"/>
        <end position="391"/>
    </location>
</feature>
<dbReference type="PROSITE" id="PS50850">
    <property type="entry name" value="MFS"/>
    <property type="match status" value="1"/>
</dbReference>
<dbReference type="KEGG" id="clec:106662596"/>
<keyword evidence="6 8" id="KW-1133">Transmembrane helix</keyword>
<feature type="transmembrane region" description="Helical" evidence="8">
    <location>
        <begin position="332"/>
        <end position="354"/>
    </location>
</feature>
<evidence type="ECO:0000313" key="10">
    <source>
        <dbReference type="EnsemblMetazoa" id="XP_014242280.1"/>
    </source>
</evidence>
<evidence type="ECO:0000256" key="4">
    <source>
        <dbReference type="ARBA" id="ARBA00022597"/>
    </source>
</evidence>
<evidence type="ECO:0000259" key="9">
    <source>
        <dbReference type="PROSITE" id="PS50850"/>
    </source>
</evidence>
<dbReference type="InterPro" id="IPR005829">
    <property type="entry name" value="Sugar_transporter_CS"/>
</dbReference>
<comment type="subcellular location">
    <subcellularLocation>
        <location evidence="1">Cell membrane</location>
        <topology evidence="1">Multi-pass membrane protein</topology>
    </subcellularLocation>
</comment>
<protein>
    <recommendedName>
        <fullName evidence="9">Major facilitator superfamily (MFS) profile domain-containing protein</fullName>
    </recommendedName>
</protein>
<dbReference type="PANTHER" id="PTHR48021:SF46">
    <property type="entry name" value="MAJOR FACILITATOR SUPERFAMILY (MFS) PROFILE DOMAIN-CONTAINING PROTEIN"/>
    <property type="match status" value="1"/>
</dbReference>
<feature type="transmembrane region" description="Helical" evidence="8">
    <location>
        <begin position="403"/>
        <end position="424"/>
    </location>
</feature>
<keyword evidence="2" id="KW-0813">Transport</keyword>
<dbReference type="Proteomes" id="UP000494040">
    <property type="component" value="Unassembled WGS sequence"/>
</dbReference>
<dbReference type="PROSITE" id="PS00217">
    <property type="entry name" value="SUGAR_TRANSPORT_2"/>
    <property type="match status" value="1"/>
</dbReference>
<dbReference type="PANTHER" id="PTHR48021">
    <property type="match status" value="1"/>
</dbReference>
<evidence type="ECO:0000256" key="2">
    <source>
        <dbReference type="ARBA" id="ARBA00022448"/>
    </source>
</evidence>
<evidence type="ECO:0000256" key="3">
    <source>
        <dbReference type="ARBA" id="ARBA00022475"/>
    </source>
</evidence>
<evidence type="ECO:0000256" key="1">
    <source>
        <dbReference type="ARBA" id="ARBA00004651"/>
    </source>
</evidence>
<evidence type="ECO:0000256" key="7">
    <source>
        <dbReference type="ARBA" id="ARBA00023136"/>
    </source>
</evidence>
<dbReference type="EnsemblMetazoa" id="XM_014386794.2">
    <property type="protein sequence ID" value="XP_014242280.1"/>
    <property type="gene ID" value="LOC106662596"/>
</dbReference>
<sequence length="488" mass="53685">MCRFLFFLPFGCRLLRTRRENMLYKICKPGKLGQWIVAITACFCSMTSGQGFSWPSPALPMIISGTAGFNLTDVEQSWMVTITFIGNVVSPIPAGFVMDLIGRKNTLLVSLLSMIASWIIIYFSTTAVTLYIARFLAGLWAGVVYTVVPVFIGEVVDPDIRGAMGAMFGVNMYIGALYESLVGMGSYHTLAFLSGVPPTLLFVAFLFLPESPYYYLLKGKKEKARRSVIWLTGMCSDEKLDKMDAAVKEQLAKRGSFTDIFKTKASRRAFVIVEVLGVVQRGAGVTLLFAYVSITIPDSIVTATQSFIVLCVVWIVMSFSSSFIMDKFGRRIILLISCIGAGLAMLAVSIWFYLRDQAAYDVSNTNVLPLVFLIINGMFYSIGIVCIPQLVQGELFSVNIKAKASAIACITTSLASAITVKLYLPLTEYVGVYSNFLICFLSCLVGAIFSMTYMVETKGKTLEQIQDVLAESRKKKPRSDIPGIGNNV</sequence>
<dbReference type="RefSeq" id="XP_014242280.1">
    <property type="nucleotide sequence ID" value="XM_014386794.2"/>
</dbReference>
<keyword evidence="7 8" id="KW-0472">Membrane</keyword>
<feature type="transmembrane region" description="Helical" evidence="8">
    <location>
        <begin position="32"/>
        <end position="52"/>
    </location>
</feature>
<dbReference type="Gene3D" id="1.20.1250.20">
    <property type="entry name" value="MFS general substrate transporter like domains"/>
    <property type="match status" value="1"/>
</dbReference>
<feature type="transmembrane region" description="Helical" evidence="8">
    <location>
        <begin position="164"/>
        <end position="187"/>
    </location>
</feature>
<dbReference type="Pfam" id="PF00083">
    <property type="entry name" value="Sugar_tr"/>
    <property type="match status" value="1"/>
</dbReference>
<reference evidence="10" key="1">
    <citation type="submission" date="2022-01" db="UniProtKB">
        <authorList>
            <consortium name="EnsemblMetazoa"/>
        </authorList>
    </citation>
    <scope>IDENTIFICATION</scope>
</reference>
<evidence type="ECO:0000313" key="11">
    <source>
        <dbReference type="Proteomes" id="UP000494040"/>
    </source>
</evidence>
<feature type="transmembrane region" description="Helical" evidence="8">
    <location>
        <begin position="269"/>
        <end position="294"/>
    </location>
</feature>
<proteinExistence type="predicted"/>
<dbReference type="InterPro" id="IPR005828">
    <property type="entry name" value="MFS_sugar_transport-like"/>
</dbReference>
<evidence type="ECO:0000256" key="8">
    <source>
        <dbReference type="SAM" id="Phobius"/>
    </source>
</evidence>
<dbReference type="PROSITE" id="PS00216">
    <property type="entry name" value="SUGAR_TRANSPORT_1"/>
    <property type="match status" value="2"/>
</dbReference>
<dbReference type="InterPro" id="IPR020846">
    <property type="entry name" value="MFS_dom"/>
</dbReference>
<dbReference type="OrthoDB" id="6339427at2759"/>
<dbReference type="AlphaFoldDB" id="A0A8I6RAF1"/>
<feature type="transmembrane region" description="Helical" evidence="8">
    <location>
        <begin position="430"/>
        <end position="455"/>
    </location>
</feature>
<feature type="domain" description="Major facilitator superfamily (MFS) profile" evidence="9">
    <location>
        <begin position="37"/>
        <end position="458"/>
    </location>
</feature>
<accession>A0A8I6RAF1</accession>
<dbReference type="GeneID" id="106662596"/>
<evidence type="ECO:0000256" key="6">
    <source>
        <dbReference type="ARBA" id="ARBA00022989"/>
    </source>
</evidence>
<organism evidence="10 11">
    <name type="scientific">Cimex lectularius</name>
    <name type="common">Bed bug</name>
    <name type="synonym">Acanthia lectularia</name>
    <dbReference type="NCBI Taxonomy" id="79782"/>
    <lineage>
        <taxon>Eukaryota</taxon>
        <taxon>Metazoa</taxon>
        <taxon>Ecdysozoa</taxon>
        <taxon>Arthropoda</taxon>
        <taxon>Hexapoda</taxon>
        <taxon>Insecta</taxon>
        <taxon>Pterygota</taxon>
        <taxon>Neoptera</taxon>
        <taxon>Paraneoptera</taxon>
        <taxon>Hemiptera</taxon>
        <taxon>Heteroptera</taxon>
        <taxon>Panheteroptera</taxon>
        <taxon>Cimicomorpha</taxon>
        <taxon>Cimicidae</taxon>
        <taxon>Cimex</taxon>
    </lineage>
</organism>
<dbReference type="SUPFAM" id="SSF103473">
    <property type="entry name" value="MFS general substrate transporter"/>
    <property type="match status" value="1"/>
</dbReference>
<keyword evidence="11" id="KW-1185">Reference proteome</keyword>
<feature type="transmembrane region" description="Helical" evidence="8">
    <location>
        <begin position="199"/>
        <end position="217"/>
    </location>
</feature>
<dbReference type="InterPro" id="IPR050549">
    <property type="entry name" value="MFS_Trehalose_Transporter"/>
</dbReference>
<dbReference type="GO" id="GO:0005886">
    <property type="term" value="C:plasma membrane"/>
    <property type="evidence" value="ECO:0007669"/>
    <property type="project" value="UniProtKB-SubCell"/>
</dbReference>
<keyword evidence="3" id="KW-1003">Cell membrane</keyword>
<evidence type="ECO:0000256" key="5">
    <source>
        <dbReference type="ARBA" id="ARBA00022692"/>
    </source>
</evidence>
<dbReference type="FunFam" id="1.20.1250.20:FF:000218">
    <property type="entry name" value="facilitated trehalose transporter Tret1"/>
    <property type="match status" value="1"/>
</dbReference>
<feature type="transmembrane region" description="Helical" evidence="8">
    <location>
        <begin position="300"/>
        <end position="320"/>
    </location>
</feature>
<keyword evidence="5 8" id="KW-0812">Transmembrane</keyword>
<name>A0A8I6RAF1_CIMLE</name>
<dbReference type="InterPro" id="IPR036259">
    <property type="entry name" value="MFS_trans_sf"/>
</dbReference>
<keyword evidence="4" id="KW-0762">Sugar transport</keyword>
<feature type="transmembrane region" description="Helical" evidence="8">
    <location>
        <begin position="78"/>
        <end position="98"/>
    </location>
</feature>
<feature type="transmembrane region" description="Helical" evidence="8">
    <location>
        <begin position="105"/>
        <end position="125"/>
    </location>
</feature>
<dbReference type="GO" id="GO:0022857">
    <property type="term" value="F:transmembrane transporter activity"/>
    <property type="evidence" value="ECO:0007669"/>
    <property type="project" value="InterPro"/>
</dbReference>
<dbReference type="OMA" id="ERPWYTV"/>
<feature type="transmembrane region" description="Helical" evidence="8">
    <location>
        <begin position="131"/>
        <end position="152"/>
    </location>
</feature>